<dbReference type="InterPro" id="IPR043151">
    <property type="entry name" value="BAH_sf"/>
</dbReference>
<evidence type="ECO:0000259" key="4">
    <source>
        <dbReference type="PROSITE" id="PS51038"/>
    </source>
</evidence>
<dbReference type="InterPro" id="IPR011011">
    <property type="entry name" value="Znf_FYVE_PHD"/>
</dbReference>
<keyword evidence="6" id="KW-1185">Reference proteome</keyword>
<evidence type="ECO:0000313" key="6">
    <source>
        <dbReference type="Proteomes" id="UP000215914"/>
    </source>
</evidence>
<dbReference type="EMBL" id="CM007893">
    <property type="protein sequence ID" value="OTG29874.1"/>
    <property type="molecule type" value="Genomic_DNA"/>
</dbReference>
<feature type="domain" description="BAH" evidence="4">
    <location>
        <begin position="30"/>
        <end position="142"/>
    </location>
</feature>
<reference evidence="6" key="1">
    <citation type="journal article" date="2017" name="Nature">
        <title>The sunflower genome provides insights into oil metabolism, flowering and Asterid evolution.</title>
        <authorList>
            <person name="Badouin H."/>
            <person name="Gouzy J."/>
            <person name="Grassa C.J."/>
            <person name="Murat F."/>
            <person name="Staton S.E."/>
            <person name="Cottret L."/>
            <person name="Lelandais-Briere C."/>
            <person name="Owens G.L."/>
            <person name="Carrere S."/>
            <person name="Mayjonade B."/>
            <person name="Legrand L."/>
            <person name="Gill N."/>
            <person name="Kane N.C."/>
            <person name="Bowers J.E."/>
            <person name="Hubner S."/>
            <person name="Bellec A."/>
            <person name="Berard A."/>
            <person name="Berges H."/>
            <person name="Blanchet N."/>
            <person name="Boniface M.C."/>
            <person name="Brunel D."/>
            <person name="Catrice O."/>
            <person name="Chaidir N."/>
            <person name="Claudel C."/>
            <person name="Donnadieu C."/>
            <person name="Faraut T."/>
            <person name="Fievet G."/>
            <person name="Helmstetter N."/>
            <person name="King M."/>
            <person name="Knapp S.J."/>
            <person name="Lai Z."/>
            <person name="Le Paslier M.C."/>
            <person name="Lippi Y."/>
            <person name="Lorenzon L."/>
            <person name="Mandel J.R."/>
            <person name="Marage G."/>
            <person name="Marchand G."/>
            <person name="Marquand E."/>
            <person name="Bret-Mestries E."/>
            <person name="Morien E."/>
            <person name="Nambeesan S."/>
            <person name="Nguyen T."/>
            <person name="Pegot-Espagnet P."/>
            <person name="Pouilly N."/>
            <person name="Raftis F."/>
            <person name="Sallet E."/>
            <person name="Schiex T."/>
            <person name="Thomas J."/>
            <person name="Vandecasteele C."/>
            <person name="Vares D."/>
            <person name="Vear F."/>
            <person name="Vautrin S."/>
            <person name="Crespi M."/>
            <person name="Mangin B."/>
            <person name="Burke J.M."/>
            <person name="Salse J."/>
            <person name="Munos S."/>
            <person name="Vincourt P."/>
            <person name="Rieseberg L.H."/>
            <person name="Langlade N.B."/>
        </authorList>
    </citation>
    <scope>NUCLEOTIDE SEQUENCE [LARGE SCALE GENOMIC DNA]</scope>
    <source>
        <strain evidence="6">cv. SF193</strain>
    </source>
</reference>
<dbReference type="PANTHER" id="PTHR46364">
    <property type="entry name" value="OS08G0421900 PROTEIN"/>
    <property type="match status" value="1"/>
</dbReference>
<dbReference type="Proteomes" id="UP000215914">
    <property type="component" value="Chromosome 4"/>
</dbReference>
<keyword evidence="2" id="KW-0863">Zinc-finger</keyword>
<accession>A0A251V395</accession>
<dbReference type="SMART" id="SM00439">
    <property type="entry name" value="BAH"/>
    <property type="match status" value="1"/>
</dbReference>
<dbReference type="InterPro" id="IPR013083">
    <property type="entry name" value="Znf_RING/FYVE/PHD"/>
</dbReference>
<gene>
    <name evidence="5" type="ORF">HannXRQ_Chr04g0126931</name>
</gene>
<organism evidence="5 6">
    <name type="scientific">Helianthus annuus</name>
    <name type="common">Common sunflower</name>
    <dbReference type="NCBI Taxonomy" id="4232"/>
    <lineage>
        <taxon>Eukaryota</taxon>
        <taxon>Viridiplantae</taxon>
        <taxon>Streptophyta</taxon>
        <taxon>Embryophyta</taxon>
        <taxon>Tracheophyta</taxon>
        <taxon>Spermatophyta</taxon>
        <taxon>Magnoliopsida</taxon>
        <taxon>eudicotyledons</taxon>
        <taxon>Gunneridae</taxon>
        <taxon>Pentapetalae</taxon>
        <taxon>asterids</taxon>
        <taxon>campanulids</taxon>
        <taxon>Asterales</taxon>
        <taxon>Asteraceae</taxon>
        <taxon>Asteroideae</taxon>
        <taxon>Heliantheae alliance</taxon>
        <taxon>Heliantheae</taxon>
        <taxon>Helianthus</taxon>
    </lineage>
</organism>
<dbReference type="OMA" id="CCEDEHQ"/>
<dbReference type="GO" id="GO:0008270">
    <property type="term" value="F:zinc ion binding"/>
    <property type="evidence" value="ECO:0007669"/>
    <property type="project" value="UniProtKB-KW"/>
</dbReference>
<keyword evidence="1" id="KW-0479">Metal-binding</keyword>
<dbReference type="GO" id="GO:0003682">
    <property type="term" value="F:chromatin binding"/>
    <property type="evidence" value="ECO:0007669"/>
    <property type="project" value="InterPro"/>
</dbReference>
<dbReference type="Pfam" id="PF01426">
    <property type="entry name" value="BAH"/>
    <property type="match status" value="1"/>
</dbReference>
<dbReference type="InParanoid" id="A0A251V395"/>
<evidence type="ECO:0000256" key="3">
    <source>
        <dbReference type="ARBA" id="ARBA00022833"/>
    </source>
</evidence>
<dbReference type="Gene3D" id="3.30.40.10">
    <property type="entry name" value="Zinc/RING finger domain, C3HC4 (zinc finger)"/>
    <property type="match status" value="1"/>
</dbReference>
<dbReference type="Gene3D" id="2.30.30.490">
    <property type="match status" value="1"/>
</dbReference>
<evidence type="ECO:0000313" key="5">
    <source>
        <dbReference type="EMBL" id="OTG29874.1"/>
    </source>
</evidence>
<proteinExistence type="predicted"/>
<keyword evidence="3" id="KW-0862">Zinc</keyword>
<dbReference type="SUPFAM" id="SSF57903">
    <property type="entry name" value="FYVE/PHD zinc finger"/>
    <property type="match status" value="1"/>
</dbReference>
<evidence type="ECO:0000256" key="1">
    <source>
        <dbReference type="ARBA" id="ARBA00022723"/>
    </source>
</evidence>
<dbReference type="STRING" id="4232.A0A251V395"/>
<evidence type="ECO:0000256" key="2">
    <source>
        <dbReference type="ARBA" id="ARBA00022771"/>
    </source>
</evidence>
<sequence>MMWNFFHSYIFLSYTKNLFIARLNDVVGLFVCTVGDYVRIRSHDPKTSVYVARVQSLDVEHQMVRIQRYYFPEETKQGRKRFHGTKEVISSNHYDVQSIHAIQGKCVVRSLENYMTLKCVGVDDYFCRFEYDCVEKCIVNDSVAVYCDCQMPCNPDLFMVQCNGCECWFHPSCKGMKDKDAKRLTKFLCSKKCSDDDAK</sequence>
<name>A0A251V395_HELAN</name>
<dbReference type="PROSITE" id="PS51038">
    <property type="entry name" value="BAH"/>
    <property type="match status" value="1"/>
</dbReference>
<dbReference type="AlphaFoldDB" id="A0A251V395"/>
<dbReference type="InterPro" id="IPR001025">
    <property type="entry name" value="BAH_dom"/>
</dbReference>
<protein>
    <submittedName>
        <fullName evidence="5">Putative bromo adjacent homology (BAH) domain, Zinc finger, RING/FYVE/PHD-type</fullName>
    </submittedName>
</protein>